<dbReference type="InterPro" id="IPR011660">
    <property type="entry name" value="VapB-like"/>
</dbReference>
<dbReference type="AlphaFoldDB" id="A0A2N9VXM1"/>
<accession>A0A2N9VXM1</accession>
<dbReference type="OrthoDB" id="9814421at2"/>
<protein>
    <recommendedName>
        <fullName evidence="3">Transcription factor</fullName>
    </recommendedName>
</protein>
<evidence type="ECO:0000313" key="1">
    <source>
        <dbReference type="EMBL" id="PIO44239.1"/>
    </source>
</evidence>
<dbReference type="EMBL" id="MZMT01000033">
    <property type="protein sequence ID" value="PIO44239.1"/>
    <property type="molecule type" value="Genomic_DNA"/>
</dbReference>
<keyword evidence="2" id="KW-1185">Reference proteome</keyword>
<evidence type="ECO:0000313" key="2">
    <source>
        <dbReference type="Proteomes" id="UP000232163"/>
    </source>
</evidence>
<sequence length="79" mass="9163">MAFSVKDKATDEAVRRLAKLKNTTLTEAIREAVVHEYDRAKRETPLHEKLEKIFEEYRSYPKTGLEADKAFFDDLSGDE</sequence>
<gene>
    <name evidence="1" type="ORF">B5P45_13245</name>
</gene>
<evidence type="ECO:0008006" key="3">
    <source>
        <dbReference type="Google" id="ProtNLM"/>
    </source>
</evidence>
<dbReference type="RefSeq" id="WP_100003627.1">
    <property type="nucleotide sequence ID" value="NZ_CP017944.1"/>
</dbReference>
<dbReference type="Pfam" id="PF07704">
    <property type="entry name" value="PSK_trans_fac"/>
    <property type="match status" value="1"/>
</dbReference>
<name>A0A2N9VXM1_9HYPH</name>
<organism evidence="1 2">
    <name type="scientific">Phyllobacterium zundukense</name>
    <dbReference type="NCBI Taxonomy" id="1867719"/>
    <lineage>
        <taxon>Bacteria</taxon>
        <taxon>Pseudomonadati</taxon>
        <taxon>Pseudomonadota</taxon>
        <taxon>Alphaproteobacteria</taxon>
        <taxon>Hyphomicrobiales</taxon>
        <taxon>Phyllobacteriaceae</taxon>
        <taxon>Phyllobacterium</taxon>
    </lineage>
</organism>
<dbReference type="KEGG" id="pht:BLM14_29080"/>
<comment type="caution">
    <text evidence="1">The sequence shown here is derived from an EMBL/GenBank/DDBJ whole genome shotgun (WGS) entry which is preliminary data.</text>
</comment>
<reference evidence="2" key="1">
    <citation type="journal article" date="2017" name="Int J Environ Stud">
        <title>Does the Miocene-Pliocene relict legume Oxytropis triphylla form nitrogen-fixing nodules with a combination of bacterial strains?</title>
        <authorList>
            <person name="Safronova V."/>
            <person name="Belimov A."/>
            <person name="Sazanova A."/>
            <person name="Kuznetsova I."/>
            <person name="Popova J."/>
            <person name="Andronov E."/>
            <person name="Verkhozina A."/>
            <person name="Tikhonovich I."/>
        </authorList>
    </citation>
    <scope>NUCLEOTIDE SEQUENCE [LARGE SCALE GENOMIC DNA]</scope>
    <source>
        <strain evidence="2">Tri-38</strain>
    </source>
</reference>
<dbReference type="Proteomes" id="UP000232163">
    <property type="component" value="Unassembled WGS sequence"/>
</dbReference>
<proteinExistence type="predicted"/>